<keyword evidence="1" id="KW-1188">Viral release from host cell</keyword>
<organism evidence="6 7">
    <name type="scientific">Escherichia phage JLBYU32</name>
    <dbReference type="NCBI Taxonomy" id="2894746"/>
    <lineage>
        <taxon>Viruses</taxon>
        <taxon>Duplodnaviria</taxon>
        <taxon>Heunggongvirae</taxon>
        <taxon>Uroviricota</taxon>
        <taxon>Caudoviricetes</taxon>
        <taxon>Andersonviridae</taxon>
        <taxon>Ounavirinae</taxon>
        <taxon>Felixounavirus</taxon>
        <taxon>Felixounavirus JLBYU32</taxon>
    </lineage>
</organism>
<sequence length="538" mass="60771">MRRCLMDLNAVKQKRVEDVRKVLAGELGLSDEVKEIIKSFGKDPSKFLPTQILTLLRYTPDQVRLIFKLMTDKNYVAPQPGSQEVFLNTNADLVLYGGAAGAGKTAALLMDSLRFIEDPNYNAVYFRRNTTQLQGGLWPAAKKLFGKFGGVPHEQKMTITFPSGATIKFTYLELEKHAEGHQGIEYSAIYFDEGTHFSASQISYLQTRLRSGAEGDSYMKISMNPDRDHFIYDWVEPFLDEEGYPDPEKCGRIRWYVMNDGVMVSDWERDKILEMFPLEIPQTYTFISGTIDDNPILDFLEPKYRGKLENNTPVNVARLRFGNWKARAEGSNYWQRQWCEIVDSLPEDVFDVRAWDLAATLPSEINPNPDWTAGVKMGKSKKDGCYYIIDVVRFRDRPSGVETQINLTAESDGKRTGIFIPQDPGAAGKSYATSLIRKLAEKGYRARAKPTNKDKVTRFAGFSAASEAGLVKVLRGSWNEAYFQELEGFCGDGKTKDDQVDATSDAFNSLNEVKLFKPPSMGAHTDLVRGNPYEGLRR</sequence>
<keyword evidence="4" id="KW-0231">Viral genome packaging</keyword>
<keyword evidence="7" id="KW-1185">Reference proteome</keyword>
<dbReference type="EMBL" id="OK272490">
    <property type="protein sequence ID" value="UGO57007.1"/>
    <property type="molecule type" value="Genomic_DNA"/>
</dbReference>
<dbReference type="Proteomes" id="UP000827665">
    <property type="component" value="Segment"/>
</dbReference>
<keyword evidence="2" id="KW-0547">Nucleotide-binding</keyword>
<dbReference type="InterPro" id="IPR006517">
    <property type="entry name" value="Phage_terminase_lsu-like_C"/>
</dbReference>
<dbReference type="InterPro" id="IPR027417">
    <property type="entry name" value="P-loop_NTPase"/>
</dbReference>
<feature type="domain" description="Terminase large subunit gp17-like C-terminal" evidence="5">
    <location>
        <begin position="354"/>
        <end position="509"/>
    </location>
</feature>
<evidence type="ECO:0000256" key="3">
    <source>
        <dbReference type="ARBA" id="ARBA00022840"/>
    </source>
</evidence>
<dbReference type="NCBIfam" id="TIGR01630">
    <property type="entry name" value="psiM2_ORF9"/>
    <property type="match status" value="1"/>
</dbReference>
<protein>
    <submittedName>
        <fullName evidence="6">Terminase large subunit</fullName>
    </submittedName>
</protein>
<name>A0AAE8YYE3_9CAUD</name>
<reference evidence="6 7" key="1">
    <citation type="submission" date="2021-09" db="EMBL/GenBank/DDBJ databases">
        <authorList>
            <person name="Lewis J.M."/>
            <person name="Brown D.E."/>
            <person name="Hales J.R."/>
            <person name="Hansen B.R."/>
            <person name="Janda K.E."/>
            <person name="Kotter D.B."/>
            <person name="McCleary W.R."/>
        </authorList>
    </citation>
    <scope>NUCLEOTIDE SEQUENCE [LARGE SCALE GENOMIC DNA]</scope>
</reference>
<evidence type="ECO:0000313" key="6">
    <source>
        <dbReference type="EMBL" id="UGO57007.1"/>
    </source>
</evidence>
<evidence type="ECO:0000256" key="2">
    <source>
        <dbReference type="ARBA" id="ARBA00022741"/>
    </source>
</evidence>
<evidence type="ECO:0000256" key="1">
    <source>
        <dbReference type="ARBA" id="ARBA00022612"/>
    </source>
</evidence>
<dbReference type="GO" id="GO:0005524">
    <property type="term" value="F:ATP binding"/>
    <property type="evidence" value="ECO:0007669"/>
    <property type="project" value="UniProtKB-KW"/>
</dbReference>
<gene>
    <name evidence="6" type="ORF">JLBYU32_70</name>
</gene>
<keyword evidence="3" id="KW-0067">ATP-binding</keyword>
<accession>A0AAE8YYE3</accession>
<evidence type="ECO:0000259" key="5">
    <source>
        <dbReference type="Pfam" id="PF17289"/>
    </source>
</evidence>
<proteinExistence type="predicted"/>
<evidence type="ECO:0000313" key="7">
    <source>
        <dbReference type="Proteomes" id="UP000827665"/>
    </source>
</evidence>
<dbReference type="Pfam" id="PF17289">
    <property type="entry name" value="Terminase_6C"/>
    <property type="match status" value="1"/>
</dbReference>
<dbReference type="Pfam" id="PF03237">
    <property type="entry name" value="Terminase_6N"/>
    <property type="match status" value="1"/>
</dbReference>
<evidence type="ECO:0000256" key="4">
    <source>
        <dbReference type="ARBA" id="ARBA00023219"/>
    </source>
</evidence>
<dbReference type="Gene3D" id="3.40.50.300">
    <property type="entry name" value="P-loop containing nucleotide triphosphate hydrolases"/>
    <property type="match status" value="1"/>
</dbReference>
<dbReference type="InterPro" id="IPR035421">
    <property type="entry name" value="Terminase_6C"/>
</dbReference>